<keyword evidence="7 13" id="KW-0547">Nucleotide-binding</keyword>
<evidence type="ECO:0000256" key="6">
    <source>
        <dbReference type="ARBA" id="ARBA00022679"/>
    </source>
</evidence>
<dbReference type="PROSITE" id="PS50011">
    <property type="entry name" value="PROTEIN_KINASE_DOM"/>
    <property type="match status" value="1"/>
</dbReference>
<dbReference type="Gene3D" id="1.10.510.10">
    <property type="entry name" value="Transferase(Phosphotransferase) domain 1"/>
    <property type="match status" value="1"/>
</dbReference>
<dbReference type="GO" id="GO:0005737">
    <property type="term" value="C:cytoplasm"/>
    <property type="evidence" value="ECO:0007669"/>
    <property type="project" value="UniProtKB-SubCell"/>
</dbReference>
<protein>
    <recommendedName>
        <fullName evidence="2">non-specific serine/threonine protein kinase</fullName>
        <ecNumber evidence="2">2.7.11.1</ecNumber>
    </recommendedName>
</protein>
<feature type="region of interest" description="Disordered" evidence="14">
    <location>
        <begin position="997"/>
        <end position="1219"/>
    </location>
</feature>
<feature type="compositionally biased region" description="Polar residues" evidence="14">
    <location>
        <begin position="1079"/>
        <end position="1093"/>
    </location>
</feature>
<dbReference type="InterPro" id="IPR011009">
    <property type="entry name" value="Kinase-like_dom_sf"/>
</dbReference>
<dbReference type="InterPro" id="IPR050235">
    <property type="entry name" value="CK1_Ser-Thr_kinase"/>
</dbReference>
<feature type="region of interest" description="Disordered" evidence="14">
    <location>
        <begin position="414"/>
        <end position="458"/>
    </location>
</feature>
<feature type="compositionally biased region" description="Basic and acidic residues" evidence="14">
    <location>
        <begin position="559"/>
        <end position="580"/>
    </location>
</feature>
<evidence type="ECO:0000256" key="11">
    <source>
        <dbReference type="ARBA" id="ARBA00048679"/>
    </source>
</evidence>
<dbReference type="GeneTree" id="ENSGT00940000165311"/>
<feature type="region of interest" description="Disordered" evidence="14">
    <location>
        <begin position="544"/>
        <end position="632"/>
    </location>
</feature>
<comment type="catalytic activity">
    <reaction evidence="11">
        <text>L-seryl-[protein] + ATP = O-phospho-L-seryl-[protein] + ADP + H(+)</text>
        <dbReference type="Rhea" id="RHEA:17989"/>
        <dbReference type="Rhea" id="RHEA-COMP:9863"/>
        <dbReference type="Rhea" id="RHEA-COMP:11604"/>
        <dbReference type="ChEBI" id="CHEBI:15378"/>
        <dbReference type="ChEBI" id="CHEBI:29999"/>
        <dbReference type="ChEBI" id="CHEBI:30616"/>
        <dbReference type="ChEBI" id="CHEBI:83421"/>
        <dbReference type="ChEBI" id="CHEBI:456216"/>
        <dbReference type="EC" id="2.7.11.1"/>
    </reaction>
</comment>
<evidence type="ECO:0000256" key="12">
    <source>
        <dbReference type="ARBA" id="ARBA00061588"/>
    </source>
</evidence>
<dbReference type="PANTHER" id="PTHR11909">
    <property type="entry name" value="CASEIN KINASE-RELATED"/>
    <property type="match status" value="1"/>
</dbReference>
<evidence type="ECO:0000256" key="7">
    <source>
        <dbReference type="ARBA" id="ARBA00022741"/>
    </source>
</evidence>
<feature type="compositionally biased region" description="Basic and acidic residues" evidence="14">
    <location>
        <begin position="445"/>
        <end position="456"/>
    </location>
</feature>
<feature type="compositionally biased region" description="Polar residues" evidence="14">
    <location>
        <begin position="317"/>
        <end position="333"/>
    </location>
</feature>
<feature type="binding site" evidence="13">
    <location>
        <position position="63"/>
    </location>
    <ligand>
        <name>ATP</name>
        <dbReference type="ChEBI" id="CHEBI:30616"/>
    </ligand>
</feature>
<dbReference type="GO" id="GO:0015630">
    <property type="term" value="C:microtubule cytoskeleton"/>
    <property type="evidence" value="ECO:0007669"/>
    <property type="project" value="UniProtKB-ARBA"/>
</dbReference>
<dbReference type="Ensembl" id="ENSACLT00000085862.1">
    <property type="protein sequence ID" value="ENSACLP00000063594.1"/>
    <property type="gene ID" value="ENSACLG00000013305.2"/>
</dbReference>
<feature type="region of interest" description="Disordered" evidence="14">
    <location>
        <begin position="312"/>
        <end position="335"/>
    </location>
</feature>
<evidence type="ECO:0000256" key="13">
    <source>
        <dbReference type="PROSITE-ProRule" id="PRU10141"/>
    </source>
</evidence>
<evidence type="ECO:0000256" key="9">
    <source>
        <dbReference type="ARBA" id="ARBA00022840"/>
    </source>
</evidence>
<feature type="compositionally biased region" description="Low complexity" evidence="14">
    <location>
        <begin position="1000"/>
        <end position="1009"/>
    </location>
</feature>
<reference evidence="16" key="3">
    <citation type="submission" date="2025-09" db="UniProtKB">
        <authorList>
            <consortium name="Ensembl"/>
        </authorList>
    </citation>
    <scope>IDENTIFICATION</scope>
</reference>
<dbReference type="GO" id="GO:0004674">
    <property type="term" value="F:protein serine/threonine kinase activity"/>
    <property type="evidence" value="ECO:0007669"/>
    <property type="project" value="UniProtKB-KW"/>
</dbReference>
<evidence type="ECO:0000256" key="2">
    <source>
        <dbReference type="ARBA" id="ARBA00012513"/>
    </source>
</evidence>
<evidence type="ECO:0000256" key="8">
    <source>
        <dbReference type="ARBA" id="ARBA00022777"/>
    </source>
</evidence>
<feature type="region of interest" description="Disordered" evidence="14">
    <location>
        <begin position="663"/>
        <end position="763"/>
    </location>
</feature>
<feature type="domain" description="Protein kinase" evidence="15">
    <location>
        <begin position="34"/>
        <end position="297"/>
    </location>
</feature>
<keyword evidence="4" id="KW-0723">Serine/threonine-protein kinase</keyword>
<comment type="subcellular location">
    <subcellularLocation>
        <location evidence="1">Cytoplasm</location>
    </subcellularLocation>
</comment>
<feature type="compositionally biased region" description="Polar residues" evidence="14">
    <location>
        <begin position="691"/>
        <end position="700"/>
    </location>
</feature>
<evidence type="ECO:0000313" key="16">
    <source>
        <dbReference type="Ensembl" id="ENSACLP00000063594.1"/>
    </source>
</evidence>
<evidence type="ECO:0000256" key="14">
    <source>
        <dbReference type="SAM" id="MobiDB-lite"/>
    </source>
</evidence>
<feature type="compositionally biased region" description="Basic and acidic residues" evidence="14">
    <location>
        <begin position="1210"/>
        <end position="1219"/>
    </location>
</feature>
<reference evidence="16" key="1">
    <citation type="submission" date="2018-05" db="EMBL/GenBank/DDBJ databases">
        <authorList>
            <person name="Datahose"/>
        </authorList>
    </citation>
    <scope>NUCLEOTIDE SEQUENCE</scope>
</reference>
<evidence type="ECO:0000256" key="3">
    <source>
        <dbReference type="ARBA" id="ARBA00022490"/>
    </source>
</evidence>
<accession>A0AAX7U2S7</accession>
<dbReference type="SMART" id="SM00220">
    <property type="entry name" value="S_TKc"/>
    <property type="match status" value="1"/>
</dbReference>
<dbReference type="GO" id="GO:0005524">
    <property type="term" value="F:ATP binding"/>
    <property type="evidence" value="ECO:0007669"/>
    <property type="project" value="UniProtKB-UniRule"/>
</dbReference>
<evidence type="ECO:0000256" key="4">
    <source>
        <dbReference type="ARBA" id="ARBA00022527"/>
    </source>
</evidence>
<keyword evidence="6" id="KW-0808">Transferase</keyword>
<keyword evidence="9 13" id="KW-0067">ATP-binding</keyword>
<dbReference type="PROSITE" id="PS00107">
    <property type="entry name" value="PROTEIN_KINASE_ATP"/>
    <property type="match status" value="1"/>
</dbReference>
<feature type="compositionally biased region" description="Basic and acidic residues" evidence="14">
    <location>
        <begin position="349"/>
        <end position="363"/>
    </location>
</feature>
<dbReference type="FunFam" id="3.30.200.20:FF:000358">
    <property type="entry name" value="Tau tubulin kinase 2b"/>
    <property type="match status" value="1"/>
</dbReference>
<feature type="compositionally biased region" description="Polar residues" evidence="14">
    <location>
        <begin position="1134"/>
        <end position="1157"/>
    </location>
</feature>
<reference evidence="16" key="2">
    <citation type="submission" date="2025-08" db="UniProtKB">
        <authorList>
            <consortium name="Ensembl"/>
        </authorList>
    </citation>
    <scope>IDENTIFICATION</scope>
</reference>
<keyword evidence="17" id="KW-1185">Reference proteome</keyword>
<evidence type="ECO:0000256" key="5">
    <source>
        <dbReference type="ARBA" id="ARBA00022553"/>
    </source>
</evidence>
<dbReference type="SUPFAM" id="SSF56112">
    <property type="entry name" value="Protein kinase-like (PK-like)"/>
    <property type="match status" value="1"/>
</dbReference>
<evidence type="ECO:0000256" key="1">
    <source>
        <dbReference type="ARBA" id="ARBA00004496"/>
    </source>
</evidence>
<feature type="compositionally biased region" description="Basic and acidic residues" evidence="14">
    <location>
        <begin position="716"/>
        <end position="726"/>
    </location>
</feature>
<comment type="catalytic activity">
    <reaction evidence="10">
        <text>L-threonyl-[protein] + ATP = O-phospho-L-threonyl-[protein] + ADP + H(+)</text>
        <dbReference type="Rhea" id="RHEA:46608"/>
        <dbReference type="Rhea" id="RHEA-COMP:11060"/>
        <dbReference type="Rhea" id="RHEA-COMP:11605"/>
        <dbReference type="ChEBI" id="CHEBI:15378"/>
        <dbReference type="ChEBI" id="CHEBI:30013"/>
        <dbReference type="ChEBI" id="CHEBI:30616"/>
        <dbReference type="ChEBI" id="CHEBI:61977"/>
        <dbReference type="ChEBI" id="CHEBI:456216"/>
        <dbReference type="EC" id="2.7.11.1"/>
    </reaction>
</comment>
<name>A0AAX7U2S7_ASTCA</name>
<feature type="compositionally biased region" description="Basic and acidic residues" evidence="14">
    <location>
        <begin position="1028"/>
        <end position="1055"/>
    </location>
</feature>
<dbReference type="FunFam" id="1.10.510.10:FF:000167">
    <property type="entry name" value="Tau tubulin kinase 1"/>
    <property type="match status" value="1"/>
</dbReference>
<dbReference type="Pfam" id="PF00069">
    <property type="entry name" value="Pkinase"/>
    <property type="match status" value="1"/>
</dbReference>
<evidence type="ECO:0000259" key="15">
    <source>
        <dbReference type="PROSITE" id="PS50011"/>
    </source>
</evidence>
<dbReference type="AlphaFoldDB" id="A0AAX7U2S7"/>
<dbReference type="InterPro" id="IPR000719">
    <property type="entry name" value="Prot_kinase_dom"/>
</dbReference>
<feature type="region of interest" description="Disordered" evidence="14">
    <location>
        <begin position="347"/>
        <end position="397"/>
    </location>
</feature>
<keyword evidence="3" id="KW-0963">Cytoplasm</keyword>
<keyword evidence="8" id="KW-0418">Kinase</keyword>
<sequence length="1219" mass="135275">MQCLVPGLQDNANMNGTSEQADILPPNCMVKDRWKVLKKIGGGGFGEIYEALDLLTRENVALKVESAQQPKQVLKMEVAVLKKLQGKNHVCKFIGCGRNDKFNYVVMQLQGRNLADLRRSQPRGTFTMSTTLRLGKQILESIEAIHSVGFLHRDIKPSNFAMGRLPSTYRKCYMLDFGLARQYTNTTGEVRPPRTVAGFRGTVRYASVNAHKNKEMGRHDDLWSLFYMLVEFAVGQLPWRKIKDKEQVGQIKERYDHQLLLKHMPSEFKIFLDHVLALDYYTKPDYQLLMSVFENSMKERIITENEPFDWEKGGSDVTLSTSASTQPQHNTRPTAAMVGAIVTPVPGDLQRENTDVQDEHLSDQENAPPPPPSRPPGETSVQHPGETGEGWDDTDFNRNRLRISLTKEEEAIRGACPVSPVRGVGPESPTGQGRSLRYRRVNSPESDRLSAAEGRADAYGQRSRMDILGSPSRHVYSSQPAQMLSVDPGCRGDRQVSGRQEVSVASVDQEAHSNAFIRSVPLAEEEDFDSKEWVIIDKEAELRDFLPTTSGTTDEEPEELRPLEEQEERRRLRTHTRESSRGMLTLTEEEASRKSGGSPAQSPCHSLPSGRPRRRESEPTGPQRPVRDPCVRKMKFGLSRAKYVGYTHEKLRADFLTVMLTGTLPQRRSFATPDEEVPETPGPKDDDVTKSESNSEVSQKSTERSQDAAPSTLMAEDQRGQKEHASAADADPDLEDASKTLVLFSPGDTRKSPSGGDHVLDGELATPCALTSRNDRLLVGDAIQPEPSETGRLSPALRSDLRPSTPIAPGSPPFTKVERTFIHIAETSHLNVMSSKEGDREVFPIMNKSDIDADTHKKVEGAPMIEEYPKDSVEDQTQIDKYPKTENGPSTELAQSLEPVPEAMSPTDIHKDRSQELTKQPPPSEDPAKLQTAESKVLSAIKPRIRSRIPVLISMEEDSGSEQSLSLSARVRLQHRARQLDLAHLLVQKQHTRWMRRRMLSGTSSSLSSGDDERRRPSETLSTAGSEEDTHTSDESRWSSRLKTTEEQGFKECRSKIPRPVTPIKRSSGGLGSAAPTPRLNNGNQKIGLSTLVTPPKFRPISPGSSLTCPRPSTVPAPSGSPRMPLRVLFGTRRSLSSSHCRTDSPSPQRVCSSRQPLSVRAPTVPMLPPRTTTIMRRSASQEATTQSSSTTMPARTRPKTASTAKGKANSREKVALAR</sequence>
<dbReference type="EC" id="2.7.11.1" evidence="2"/>
<evidence type="ECO:0000256" key="10">
    <source>
        <dbReference type="ARBA" id="ARBA00047899"/>
    </source>
</evidence>
<feature type="compositionally biased region" description="Low complexity" evidence="14">
    <location>
        <begin position="1179"/>
        <end position="1192"/>
    </location>
</feature>
<proteinExistence type="inferred from homology"/>
<organism evidence="16 17">
    <name type="scientific">Astatotilapia calliptera</name>
    <name type="common">Eastern happy</name>
    <name type="synonym">Chromis callipterus</name>
    <dbReference type="NCBI Taxonomy" id="8154"/>
    <lineage>
        <taxon>Eukaryota</taxon>
        <taxon>Metazoa</taxon>
        <taxon>Chordata</taxon>
        <taxon>Craniata</taxon>
        <taxon>Vertebrata</taxon>
        <taxon>Euteleostomi</taxon>
        <taxon>Actinopterygii</taxon>
        <taxon>Neopterygii</taxon>
        <taxon>Teleostei</taxon>
        <taxon>Neoteleostei</taxon>
        <taxon>Acanthomorphata</taxon>
        <taxon>Ovalentaria</taxon>
        <taxon>Cichlomorphae</taxon>
        <taxon>Cichliformes</taxon>
        <taxon>Cichlidae</taxon>
        <taxon>African cichlids</taxon>
        <taxon>Pseudocrenilabrinae</taxon>
        <taxon>Haplochromini</taxon>
        <taxon>Astatotilapia</taxon>
    </lineage>
</organism>
<evidence type="ECO:0000313" key="17">
    <source>
        <dbReference type="Proteomes" id="UP000265100"/>
    </source>
</evidence>
<comment type="similarity">
    <text evidence="12">Belongs to the protein kinase superfamily. CK1 Ser/Thr protein kinase family.</text>
</comment>
<keyword evidence="5" id="KW-0597">Phosphoprotein</keyword>
<dbReference type="InterPro" id="IPR017441">
    <property type="entry name" value="Protein_kinase_ATP_BS"/>
</dbReference>
<feature type="region of interest" description="Disordered" evidence="14">
    <location>
        <begin position="781"/>
        <end position="814"/>
    </location>
</feature>
<feature type="region of interest" description="Disordered" evidence="14">
    <location>
        <begin position="881"/>
        <end position="935"/>
    </location>
</feature>
<dbReference type="Proteomes" id="UP000265100">
    <property type="component" value="Chromosome 6"/>
</dbReference>